<gene>
    <name evidence="1" type="ORF">NCTC10125_00331</name>
</gene>
<proteinExistence type="predicted"/>
<sequence length="197" mass="23615">MKQNKFSINEKIKYIKIAESQGFKIVTIHFANEFREIYKNKSVNKKSQKEGFLQTYANNLIRNWQKYYNYGMNGLISTRGKNKSPPKSKKQYTINDLSENKRRIYQEIMENNIQQSMSPKGNALANRPIEYFYAILQREYLNVEGKIFENLEDAHQKISSFVKWYQKTRVQNCFSYLRPNSHFEQFDTQKNFHNFGE</sequence>
<evidence type="ECO:0008006" key="3">
    <source>
        <dbReference type="Google" id="ProtNLM"/>
    </source>
</evidence>
<evidence type="ECO:0000313" key="1">
    <source>
        <dbReference type="EMBL" id="VEU61541.1"/>
    </source>
</evidence>
<dbReference type="EMBL" id="LR214971">
    <property type="protein sequence ID" value="VEU61541.1"/>
    <property type="molecule type" value="Genomic_DNA"/>
</dbReference>
<accession>A0AAJ5NLY1</accession>
<organism evidence="1 2">
    <name type="scientific">Mesomycoplasma dispar</name>
    <dbReference type="NCBI Taxonomy" id="86660"/>
    <lineage>
        <taxon>Bacteria</taxon>
        <taxon>Bacillati</taxon>
        <taxon>Mycoplasmatota</taxon>
        <taxon>Mycoplasmoidales</taxon>
        <taxon>Metamycoplasmataceae</taxon>
        <taxon>Mesomycoplasma</taxon>
    </lineage>
</organism>
<dbReference type="AlphaFoldDB" id="A0AAJ5NLY1"/>
<protein>
    <recommendedName>
        <fullName evidence="3">Integrase catalytic domain-containing protein</fullName>
    </recommendedName>
</protein>
<name>A0AAJ5NLY1_9BACT</name>
<reference evidence="1 2" key="1">
    <citation type="submission" date="2019-01" db="EMBL/GenBank/DDBJ databases">
        <authorList>
            <consortium name="Pathogen Informatics"/>
        </authorList>
    </citation>
    <scope>NUCLEOTIDE SEQUENCE [LARGE SCALE GENOMIC DNA]</scope>
    <source>
        <strain evidence="1 2">NCTC10125</strain>
    </source>
</reference>
<evidence type="ECO:0000313" key="2">
    <source>
        <dbReference type="Proteomes" id="UP000289629"/>
    </source>
</evidence>
<dbReference type="Proteomes" id="UP000289629">
    <property type="component" value="Chromosome"/>
</dbReference>
<dbReference type="RefSeq" id="WP_044635359.1">
    <property type="nucleotide sequence ID" value="NZ_CP007229.1"/>
</dbReference>